<keyword evidence="7" id="KW-0418">Kinase</keyword>
<comment type="subcellular location">
    <subcellularLocation>
        <location evidence="1">Cytoplasm</location>
    </subcellularLocation>
</comment>
<reference evidence="9" key="1">
    <citation type="submission" date="2016-04" db="EMBL/GenBank/DDBJ databases">
        <authorList>
            <person name="Evans L.H."/>
            <person name="Alamgir A."/>
            <person name="Owens N."/>
            <person name="Weber N.D."/>
            <person name="Virtaneva K."/>
            <person name="Barbian K."/>
            <person name="Babar A."/>
            <person name="Rosenke K."/>
        </authorList>
    </citation>
    <scope>NUCLEOTIDE SEQUENCE</scope>
    <source>
        <strain evidence="9">86</strain>
    </source>
</reference>
<evidence type="ECO:0000256" key="7">
    <source>
        <dbReference type="ARBA" id="ARBA00022777"/>
    </source>
</evidence>
<keyword evidence="2" id="KW-0813">Transport</keyword>
<protein>
    <submittedName>
        <fullName evidence="9">PTS system sorbose subfamily IIB component</fullName>
    </submittedName>
</protein>
<proteinExistence type="predicted"/>
<name>A0A212KBU4_9FIRM</name>
<dbReference type="GO" id="GO:0016301">
    <property type="term" value="F:kinase activity"/>
    <property type="evidence" value="ECO:0007669"/>
    <property type="project" value="UniProtKB-KW"/>
</dbReference>
<keyword evidence="4" id="KW-0762">Sugar transport</keyword>
<sequence>MIKHMRIDERLIHGQVASVWTNFLSCDRIIVANDAAPKSEMQVAALKLACPMGVKLSILSVEKAAANILSGKYDAEKVFLITRNVPDCKRILDAGVALPGVNVGNLAHAEGLRKIKKSVSLSEGDIAAIQAILAFGVKVTAQMIPDEPDVSIETFLK</sequence>
<evidence type="ECO:0000256" key="1">
    <source>
        <dbReference type="ARBA" id="ARBA00004496"/>
    </source>
</evidence>
<keyword evidence="6" id="KW-0598">Phosphotransferase system</keyword>
<dbReference type="Pfam" id="PF03830">
    <property type="entry name" value="PTSIIB_sorb"/>
    <property type="match status" value="1"/>
</dbReference>
<keyword evidence="5" id="KW-0808">Transferase</keyword>
<dbReference type="InterPro" id="IPR004720">
    <property type="entry name" value="PTS_IIB_sorbose-sp"/>
</dbReference>
<dbReference type="AlphaFoldDB" id="A0A212KBU4"/>
<dbReference type="PROSITE" id="PS51101">
    <property type="entry name" value="PTS_EIIB_TYPE_4"/>
    <property type="match status" value="1"/>
</dbReference>
<dbReference type="EMBL" id="FLUN01000001">
    <property type="protein sequence ID" value="SBW09088.1"/>
    <property type="molecule type" value="Genomic_DNA"/>
</dbReference>
<dbReference type="InterPro" id="IPR036667">
    <property type="entry name" value="PTS_IIB_sorbose-sp_sf"/>
</dbReference>
<gene>
    <name evidence="9" type="ORF">KL86CLO1_12576</name>
</gene>
<dbReference type="CDD" id="cd00001">
    <property type="entry name" value="PTS_IIB_man"/>
    <property type="match status" value="1"/>
</dbReference>
<evidence type="ECO:0000256" key="5">
    <source>
        <dbReference type="ARBA" id="ARBA00022679"/>
    </source>
</evidence>
<accession>A0A212KBU4</accession>
<dbReference type="GO" id="GO:0009401">
    <property type="term" value="P:phosphoenolpyruvate-dependent sugar phosphotransferase system"/>
    <property type="evidence" value="ECO:0007669"/>
    <property type="project" value="UniProtKB-KW"/>
</dbReference>
<evidence type="ECO:0000256" key="3">
    <source>
        <dbReference type="ARBA" id="ARBA00022490"/>
    </source>
</evidence>
<dbReference type="GO" id="GO:0008982">
    <property type="term" value="F:protein-N(PI)-phosphohistidine-sugar phosphotransferase activity"/>
    <property type="evidence" value="ECO:0007669"/>
    <property type="project" value="InterPro"/>
</dbReference>
<evidence type="ECO:0000256" key="6">
    <source>
        <dbReference type="ARBA" id="ARBA00022683"/>
    </source>
</evidence>
<evidence type="ECO:0000313" key="9">
    <source>
        <dbReference type="EMBL" id="SBW09088.1"/>
    </source>
</evidence>
<dbReference type="SUPFAM" id="SSF52728">
    <property type="entry name" value="PTS IIb component"/>
    <property type="match status" value="1"/>
</dbReference>
<dbReference type="GO" id="GO:0005737">
    <property type="term" value="C:cytoplasm"/>
    <property type="evidence" value="ECO:0007669"/>
    <property type="project" value="UniProtKB-SubCell"/>
</dbReference>
<feature type="domain" description="PTS EIIB type-4" evidence="8">
    <location>
        <begin position="1"/>
        <end position="157"/>
    </location>
</feature>
<evidence type="ECO:0000259" key="8">
    <source>
        <dbReference type="PROSITE" id="PS51101"/>
    </source>
</evidence>
<keyword evidence="3" id="KW-0963">Cytoplasm</keyword>
<evidence type="ECO:0000256" key="2">
    <source>
        <dbReference type="ARBA" id="ARBA00022448"/>
    </source>
</evidence>
<organism evidence="9">
    <name type="scientific">uncultured Eubacteriales bacterium</name>
    <dbReference type="NCBI Taxonomy" id="172733"/>
    <lineage>
        <taxon>Bacteria</taxon>
        <taxon>Bacillati</taxon>
        <taxon>Bacillota</taxon>
        <taxon>Clostridia</taxon>
        <taxon>Eubacteriales</taxon>
        <taxon>environmental samples</taxon>
    </lineage>
</organism>
<dbReference type="Gene3D" id="3.40.35.10">
    <property type="entry name" value="Phosphotransferase system, sorbose subfamily IIB component"/>
    <property type="match status" value="1"/>
</dbReference>
<evidence type="ECO:0000256" key="4">
    <source>
        <dbReference type="ARBA" id="ARBA00022597"/>
    </source>
</evidence>